<evidence type="ECO:0000313" key="1">
    <source>
        <dbReference type="EMBL" id="KAJ7549609.1"/>
    </source>
</evidence>
<accession>A0ACC2D620</accession>
<protein>
    <submittedName>
        <fullName evidence="1">Uncharacterized protein</fullName>
    </submittedName>
</protein>
<proteinExistence type="predicted"/>
<comment type="caution">
    <text evidence="1">The sequence shown here is derived from an EMBL/GenBank/DDBJ whole genome shotgun (WGS) entry which is preliminary data.</text>
</comment>
<sequence length="524" mass="57592">MAGTVTSQVRQNDVDFIAESGTIPLRVSAASITSDLPKVSYSISHSDLAIPTLQFLHTNLASPTTRDTKARQILEKDSLSESVFMDFRRSVAVAEGSHNDFVFKSPVVDYTLDQEKNQSLVSSLPSHFINRIISAAAEDPYILNLAVASHGNENTSGGFSNSQANSIHANRLSQRSFLISHLRQPNVLMPEQPMTLLDLNVASEARKLDDPDRVIPDCCSPSSLSGRQICMPDTKVSESGWTIYLDQSTDVSEHRSSVELSRSDSIIASNVTRSPRKRSARHQQHCAGKNAAVNFEDSSMVSDASSGPEQPVFYEDAEDLSEDIAFGKKEFCAEASRGCRMDDLKDDACTSKLSCENISCGPPGIGWRMSKRRKRELVAEAFAHNTLNRNETPQVEDETDLNSSEGSGDNWNTEHQSTAFRNDERDLVDDRLEMLQQLIPNSEKLDREEMLAVAIDYVKSLELKIKMFETATMEMADHGDMGVIENFPQAPALLVAGLKSAVEGTALQEKGLCLMPVSLLGNAL</sequence>
<organism evidence="1 2">
    <name type="scientific">Diphasiastrum complanatum</name>
    <name type="common">Issler's clubmoss</name>
    <name type="synonym">Lycopodium complanatum</name>
    <dbReference type="NCBI Taxonomy" id="34168"/>
    <lineage>
        <taxon>Eukaryota</taxon>
        <taxon>Viridiplantae</taxon>
        <taxon>Streptophyta</taxon>
        <taxon>Embryophyta</taxon>
        <taxon>Tracheophyta</taxon>
        <taxon>Lycopodiopsida</taxon>
        <taxon>Lycopodiales</taxon>
        <taxon>Lycopodiaceae</taxon>
        <taxon>Lycopodioideae</taxon>
        <taxon>Diphasiastrum</taxon>
    </lineage>
</organism>
<dbReference type="EMBL" id="CM055098">
    <property type="protein sequence ID" value="KAJ7549609.1"/>
    <property type="molecule type" value="Genomic_DNA"/>
</dbReference>
<name>A0ACC2D620_DIPCM</name>
<dbReference type="Proteomes" id="UP001162992">
    <property type="component" value="Chromosome 7"/>
</dbReference>
<keyword evidence="2" id="KW-1185">Reference proteome</keyword>
<reference evidence="2" key="1">
    <citation type="journal article" date="2024" name="Proc. Natl. Acad. Sci. U.S.A.">
        <title>Extraordinary preservation of gene collinearity over three hundred million years revealed in homosporous lycophytes.</title>
        <authorList>
            <person name="Li C."/>
            <person name="Wickell D."/>
            <person name="Kuo L.Y."/>
            <person name="Chen X."/>
            <person name="Nie B."/>
            <person name="Liao X."/>
            <person name="Peng D."/>
            <person name="Ji J."/>
            <person name="Jenkins J."/>
            <person name="Williams M."/>
            <person name="Shu S."/>
            <person name="Plott C."/>
            <person name="Barry K."/>
            <person name="Rajasekar S."/>
            <person name="Grimwood J."/>
            <person name="Han X."/>
            <person name="Sun S."/>
            <person name="Hou Z."/>
            <person name="He W."/>
            <person name="Dai G."/>
            <person name="Sun C."/>
            <person name="Schmutz J."/>
            <person name="Leebens-Mack J.H."/>
            <person name="Li F.W."/>
            <person name="Wang L."/>
        </authorList>
    </citation>
    <scope>NUCLEOTIDE SEQUENCE [LARGE SCALE GENOMIC DNA]</scope>
    <source>
        <strain evidence="2">cv. PW_Plant_1</strain>
    </source>
</reference>
<evidence type="ECO:0000313" key="2">
    <source>
        <dbReference type="Proteomes" id="UP001162992"/>
    </source>
</evidence>
<gene>
    <name evidence="1" type="ORF">O6H91_07G059900</name>
</gene>